<organism evidence="1 2">
    <name type="scientific">Irpex rosettiformis</name>
    <dbReference type="NCBI Taxonomy" id="378272"/>
    <lineage>
        <taxon>Eukaryota</taxon>
        <taxon>Fungi</taxon>
        <taxon>Dikarya</taxon>
        <taxon>Basidiomycota</taxon>
        <taxon>Agaricomycotina</taxon>
        <taxon>Agaricomycetes</taxon>
        <taxon>Polyporales</taxon>
        <taxon>Irpicaceae</taxon>
        <taxon>Irpex</taxon>
    </lineage>
</organism>
<accession>A0ACB8U1A0</accession>
<gene>
    <name evidence="1" type="ORF">BDY19DRAFT_951176</name>
</gene>
<dbReference type="Proteomes" id="UP001055072">
    <property type="component" value="Unassembled WGS sequence"/>
</dbReference>
<sequence>MDDILLSFDISGQEFETLPRLPLVWSPFSVPRLEEKPQNPIIETLRLGRVGKTKAYNTPPLASQDAPYPQENQDSVDFYGTSEAVSSEEDVWEQAVSLGDPHLDAITSWDTLRAPFPLQATPSCFLTQQPSHIVSAARHTINDSDSGDDFVTPDELLSCVQSMLKGIPSTLYIWEAETQTFRLHNAFGETDSKLIISGMNSITGESFARRFVKIGTLVRRLEILVTGVWQNSSRVEPAVHAFAHAVSSVLDHVKCVVVDITRSALQNSQTKGSHTLTSLWAACADVEEQLESMASLCNCGMDDPLSNDNFLSQSVTDILSRVFETLDTQFNCSSAREITATTAFILSSVSADYFDAVCHRVGYSRIGVHTSVDVLQSGHSAPFEDSDEDEVNELPDSDDEGNEDFPCFYQESLARALSNARRSLKLLRIARPDHPLLDSSGSHRIPIRWFWSEANIAKAWLRSEGMYSEPDPCFEDLPTKQAVAPTIPDVHYPSDFLEFKRFDLEPGSVIFEAGNDKPPSHIPRFNEFLDSFPNTLPSLTPSLYNLTDLVLAPLADHAEALSTALLDAFLSPSCAYLRFSSHLILLRSFLLLASPFLKSLLEGSLFSNNVGDFDIGMVPPRVSLNQKTITQSSWIIGLAPGLLAGSGWPPAGADLSFILRTVVFDALDHEYPSRQLGERRPASDDHGDESLIYDEAEWRLGFAVRDLPTGSGHAKWLNPRSIEALDFLYMSYQPPPALSVLITPNTLSKYHRLFVFNIRLLRVENVIKALFRMSSPGSDPLFQTITPSQKLFEFFRFMASSFVSTLSSYVYDVAIGSNFDTFLSKLGATHSSSASQESPPFSDVFSLAEGHSKLMDDVLSACLMRSAQKPVGDLLRSVLDVILDFGILMSDLKQGDIQEYQAAGPLENLCSSYRKKMITLVSFLRAIKYKLTAKHGIIGKGSKKSCG</sequence>
<keyword evidence="2" id="KW-1185">Reference proteome</keyword>
<reference evidence="1" key="1">
    <citation type="journal article" date="2021" name="Environ. Microbiol.">
        <title>Gene family expansions and transcriptome signatures uncover fungal adaptations to wood decay.</title>
        <authorList>
            <person name="Hage H."/>
            <person name="Miyauchi S."/>
            <person name="Viragh M."/>
            <person name="Drula E."/>
            <person name="Min B."/>
            <person name="Chaduli D."/>
            <person name="Navarro D."/>
            <person name="Favel A."/>
            <person name="Norest M."/>
            <person name="Lesage-Meessen L."/>
            <person name="Balint B."/>
            <person name="Merenyi Z."/>
            <person name="de Eugenio L."/>
            <person name="Morin E."/>
            <person name="Martinez A.T."/>
            <person name="Baldrian P."/>
            <person name="Stursova M."/>
            <person name="Martinez M.J."/>
            <person name="Novotny C."/>
            <person name="Magnuson J.K."/>
            <person name="Spatafora J.W."/>
            <person name="Maurice S."/>
            <person name="Pangilinan J."/>
            <person name="Andreopoulos W."/>
            <person name="LaButti K."/>
            <person name="Hundley H."/>
            <person name="Na H."/>
            <person name="Kuo A."/>
            <person name="Barry K."/>
            <person name="Lipzen A."/>
            <person name="Henrissat B."/>
            <person name="Riley R."/>
            <person name="Ahrendt S."/>
            <person name="Nagy L.G."/>
            <person name="Grigoriev I.V."/>
            <person name="Martin F."/>
            <person name="Rosso M.N."/>
        </authorList>
    </citation>
    <scope>NUCLEOTIDE SEQUENCE</scope>
    <source>
        <strain evidence="1">CBS 384.51</strain>
    </source>
</reference>
<evidence type="ECO:0000313" key="2">
    <source>
        <dbReference type="Proteomes" id="UP001055072"/>
    </source>
</evidence>
<proteinExistence type="predicted"/>
<name>A0ACB8U1A0_9APHY</name>
<evidence type="ECO:0000313" key="1">
    <source>
        <dbReference type="EMBL" id="KAI0087944.1"/>
    </source>
</evidence>
<comment type="caution">
    <text evidence="1">The sequence shown here is derived from an EMBL/GenBank/DDBJ whole genome shotgun (WGS) entry which is preliminary data.</text>
</comment>
<protein>
    <submittedName>
        <fullName evidence="1">Uncharacterized protein</fullName>
    </submittedName>
</protein>
<dbReference type="EMBL" id="MU274915">
    <property type="protein sequence ID" value="KAI0087944.1"/>
    <property type="molecule type" value="Genomic_DNA"/>
</dbReference>